<evidence type="ECO:0000313" key="2">
    <source>
        <dbReference type="Proteomes" id="UP000192527"/>
    </source>
</evidence>
<gene>
    <name evidence="1" type="ORF">HM131_11500</name>
</gene>
<dbReference type="Gene3D" id="2.20.28.30">
    <property type="entry name" value="RNA polymerase ii, chain L"/>
    <property type="match status" value="1"/>
</dbReference>
<protein>
    <submittedName>
        <fullName evidence="1">Uncharacterized protein</fullName>
    </submittedName>
</protein>
<accession>A0A1W5ZW04</accession>
<keyword evidence="2" id="KW-1185">Reference proteome</keyword>
<dbReference type="EMBL" id="CP020772">
    <property type="protein sequence ID" value="ARI77427.1"/>
    <property type="molecule type" value="Genomic_DNA"/>
</dbReference>
<dbReference type="RefSeq" id="WP_085029894.1">
    <property type="nucleotide sequence ID" value="NZ_CP020772.1"/>
</dbReference>
<dbReference type="OrthoDB" id="2969863at2"/>
<proteinExistence type="predicted"/>
<reference evidence="1 2" key="1">
    <citation type="submission" date="2017-04" db="EMBL/GenBank/DDBJ databases">
        <title>The whole genome sequencing and assembly of Halobacillus mangrovi strain.</title>
        <authorList>
            <person name="Lee S.-J."/>
            <person name="Park M.-K."/>
            <person name="Kim J.-Y."/>
            <person name="Lee Y.-J."/>
            <person name="Yi H."/>
            <person name="Bahn Y.-S."/>
            <person name="Kim J.F."/>
            <person name="Lee D.-W."/>
        </authorList>
    </citation>
    <scope>NUCLEOTIDE SEQUENCE [LARGE SCALE GENOMIC DNA]</scope>
    <source>
        <strain evidence="1 2">KTB 131</strain>
    </source>
</reference>
<dbReference type="KEGG" id="hmn:HM131_11500"/>
<organism evidence="1 2">
    <name type="scientific">Halobacillus mangrovi</name>
    <dbReference type="NCBI Taxonomy" id="402384"/>
    <lineage>
        <taxon>Bacteria</taxon>
        <taxon>Bacillati</taxon>
        <taxon>Bacillota</taxon>
        <taxon>Bacilli</taxon>
        <taxon>Bacillales</taxon>
        <taxon>Bacillaceae</taxon>
        <taxon>Halobacillus</taxon>
    </lineage>
</organism>
<name>A0A1W5ZW04_9BACI</name>
<dbReference type="AlphaFoldDB" id="A0A1W5ZW04"/>
<sequence length="70" mass="7871">MDAKERLKGQKVEFNCPNCGNKVEAGAAAIFEDTNHVTCPHCDSEIHLQNSQALSKLEKQWKGLKKWTKS</sequence>
<dbReference type="Proteomes" id="UP000192527">
    <property type="component" value="Chromosome"/>
</dbReference>
<evidence type="ECO:0000313" key="1">
    <source>
        <dbReference type="EMBL" id="ARI77427.1"/>
    </source>
</evidence>